<protein>
    <recommendedName>
        <fullName evidence="2">Right handed beta helix domain-containing protein</fullName>
    </recommendedName>
</protein>
<accession>A0A644V9C7</accession>
<dbReference type="SMART" id="SM00710">
    <property type="entry name" value="PbH1"/>
    <property type="match status" value="6"/>
</dbReference>
<sequence>MNKRFMSIILVVSTFLFLLTLSGVSAQTYNLNSNNTTSDFQSVIDHDTDSDLVINLADGNYNFNQINVTRNATIKGNSKGNVKINGPGTGTLFNITSTNVRIINLTISGFDTAIKSNSSDLTIIDNNITSSSISIDIRSTGADLKGINIENNTINSLISDNNYGAVYISAPANSQVIIEVSLLGNNISSNATIKSKGVFINVPDCRNNIKLFNNNINGTSSGFYLYASNTNNSNITFDNNNITGMTSRTVYLMLSDSKNSNINFINNNIWGINSDMDQFSALSIYAQFNNNFNLTVVNNNIT</sequence>
<dbReference type="AlphaFoldDB" id="A0A644V9C7"/>
<dbReference type="EMBL" id="VSSQ01000247">
    <property type="protein sequence ID" value="MPL87928.1"/>
    <property type="molecule type" value="Genomic_DNA"/>
</dbReference>
<reference evidence="1" key="1">
    <citation type="submission" date="2019-08" db="EMBL/GenBank/DDBJ databases">
        <authorList>
            <person name="Kucharzyk K."/>
            <person name="Murdoch R.W."/>
            <person name="Higgins S."/>
            <person name="Loffler F."/>
        </authorList>
    </citation>
    <scope>NUCLEOTIDE SEQUENCE</scope>
</reference>
<dbReference type="Gene3D" id="2.160.20.10">
    <property type="entry name" value="Single-stranded right-handed beta-helix, Pectin lyase-like"/>
    <property type="match status" value="1"/>
</dbReference>
<dbReference type="SUPFAM" id="SSF51126">
    <property type="entry name" value="Pectin lyase-like"/>
    <property type="match status" value="1"/>
</dbReference>
<name>A0A644V9C7_9ZZZZ</name>
<dbReference type="InterPro" id="IPR012334">
    <property type="entry name" value="Pectin_lyas_fold"/>
</dbReference>
<evidence type="ECO:0000313" key="1">
    <source>
        <dbReference type="EMBL" id="MPL87928.1"/>
    </source>
</evidence>
<evidence type="ECO:0008006" key="2">
    <source>
        <dbReference type="Google" id="ProtNLM"/>
    </source>
</evidence>
<proteinExistence type="predicted"/>
<organism evidence="1">
    <name type="scientific">bioreactor metagenome</name>
    <dbReference type="NCBI Taxonomy" id="1076179"/>
    <lineage>
        <taxon>unclassified sequences</taxon>
        <taxon>metagenomes</taxon>
        <taxon>ecological metagenomes</taxon>
    </lineage>
</organism>
<dbReference type="InterPro" id="IPR011050">
    <property type="entry name" value="Pectin_lyase_fold/virulence"/>
</dbReference>
<comment type="caution">
    <text evidence="1">The sequence shown here is derived from an EMBL/GenBank/DDBJ whole genome shotgun (WGS) entry which is preliminary data.</text>
</comment>
<dbReference type="InterPro" id="IPR006626">
    <property type="entry name" value="PbH1"/>
</dbReference>
<gene>
    <name evidence="1" type="ORF">SDC9_33941</name>
</gene>